<organism evidence="2 3">
    <name type="scientific">Chitinophaga rupis</name>
    <dbReference type="NCBI Taxonomy" id="573321"/>
    <lineage>
        <taxon>Bacteria</taxon>
        <taxon>Pseudomonadati</taxon>
        <taxon>Bacteroidota</taxon>
        <taxon>Chitinophagia</taxon>
        <taxon>Chitinophagales</taxon>
        <taxon>Chitinophagaceae</taxon>
        <taxon>Chitinophaga</taxon>
    </lineage>
</organism>
<dbReference type="Pfam" id="PF00535">
    <property type="entry name" value="Glycos_transf_2"/>
    <property type="match status" value="1"/>
</dbReference>
<proteinExistence type="predicted"/>
<reference evidence="2 3" key="1">
    <citation type="submission" date="2016-10" db="EMBL/GenBank/DDBJ databases">
        <authorList>
            <person name="de Groot N.N."/>
        </authorList>
    </citation>
    <scope>NUCLEOTIDE SEQUENCE [LARGE SCALE GENOMIC DNA]</scope>
    <source>
        <strain evidence="2 3">DSM 21039</strain>
    </source>
</reference>
<accession>A0A1H8JHH3</accession>
<dbReference type="STRING" id="573321.SAMN04488505_11344"/>
<dbReference type="GO" id="GO:0016740">
    <property type="term" value="F:transferase activity"/>
    <property type="evidence" value="ECO:0007669"/>
    <property type="project" value="UniProtKB-KW"/>
</dbReference>
<keyword evidence="3" id="KW-1185">Reference proteome</keyword>
<dbReference type="RefSeq" id="WP_089921183.1">
    <property type="nucleotide sequence ID" value="NZ_FOBB01000013.1"/>
</dbReference>
<dbReference type="Proteomes" id="UP000198984">
    <property type="component" value="Unassembled WGS sequence"/>
</dbReference>
<name>A0A1H8JHH3_9BACT</name>
<dbReference type="EMBL" id="FOBB01000013">
    <property type="protein sequence ID" value="SEN80199.1"/>
    <property type="molecule type" value="Genomic_DNA"/>
</dbReference>
<evidence type="ECO:0000313" key="3">
    <source>
        <dbReference type="Proteomes" id="UP000198984"/>
    </source>
</evidence>
<dbReference type="InterPro" id="IPR001173">
    <property type="entry name" value="Glyco_trans_2-like"/>
</dbReference>
<dbReference type="InterPro" id="IPR050256">
    <property type="entry name" value="Glycosyltransferase_2"/>
</dbReference>
<sequence length="245" mass="28031">MLNSKKIIVVLPAYNAALTLEKTYQEIPFDIVDEVVLVDDASRDDTSQVGRELGIQHIIRHDRNKGYGGNQKSCYNKALELGADIVIMVHPDYQYTPKLIQAMCSIIANGVYPVVLGSRILGKGALKGGMPIYKYIFNRFLTLAQNILINEKLSEYHTGYRAFSREVLENIRYMHNSDDFIFDNEMISQIFMKGYEIGEVTCPTKYFEEASSINFRRSSIYGLGVLRVSLQHCLHRWGWIKGKIY</sequence>
<keyword evidence="2" id="KW-0808">Transferase</keyword>
<dbReference type="Gene3D" id="3.90.550.10">
    <property type="entry name" value="Spore Coat Polysaccharide Biosynthesis Protein SpsA, Chain A"/>
    <property type="match status" value="1"/>
</dbReference>
<evidence type="ECO:0000259" key="1">
    <source>
        <dbReference type="Pfam" id="PF00535"/>
    </source>
</evidence>
<gene>
    <name evidence="2" type="ORF">SAMN04488505_11344</name>
</gene>
<feature type="domain" description="Glycosyltransferase 2-like" evidence="1">
    <location>
        <begin position="9"/>
        <end position="171"/>
    </location>
</feature>
<evidence type="ECO:0000313" key="2">
    <source>
        <dbReference type="EMBL" id="SEN80199.1"/>
    </source>
</evidence>
<dbReference type="PANTHER" id="PTHR48090:SF7">
    <property type="entry name" value="RFBJ PROTEIN"/>
    <property type="match status" value="1"/>
</dbReference>
<dbReference type="OrthoDB" id="9810303at2"/>
<dbReference type="PANTHER" id="PTHR48090">
    <property type="entry name" value="UNDECAPRENYL-PHOSPHATE 4-DEOXY-4-FORMAMIDO-L-ARABINOSE TRANSFERASE-RELATED"/>
    <property type="match status" value="1"/>
</dbReference>
<dbReference type="InterPro" id="IPR029044">
    <property type="entry name" value="Nucleotide-diphossugar_trans"/>
</dbReference>
<dbReference type="CDD" id="cd04179">
    <property type="entry name" value="DPM_DPG-synthase_like"/>
    <property type="match status" value="1"/>
</dbReference>
<protein>
    <submittedName>
        <fullName evidence="2">Glycosyltransferase involved in cell wall bisynthesis</fullName>
    </submittedName>
</protein>
<dbReference type="AlphaFoldDB" id="A0A1H8JHH3"/>
<dbReference type="SUPFAM" id="SSF53448">
    <property type="entry name" value="Nucleotide-diphospho-sugar transferases"/>
    <property type="match status" value="1"/>
</dbReference>